<dbReference type="AlphaFoldDB" id="A0A2P2PD76"/>
<dbReference type="EMBL" id="GGEC01072117">
    <property type="protein sequence ID" value="MBX52601.1"/>
    <property type="molecule type" value="Transcribed_RNA"/>
</dbReference>
<evidence type="ECO:0000313" key="1">
    <source>
        <dbReference type="EMBL" id="MBX52601.1"/>
    </source>
</evidence>
<sequence length="31" mass="3620">MKSDAKNAYQLQLTNKYNKLVLSFQKVSIFV</sequence>
<organism evidence="1">
    <name type="scientific">Rhizophora mucronata</name>
    <name type="common">Asiatic mangrove</name>
    <dbReference type="NCBI Taxonomy" id="61149"/>
    <lineage>
        <taxon>Eukaryota</taxon>
        <taxon>Viridiplantae</taxon>
        <taxon>Streptophyta</taxon>
        <taxon>Embryophyta</taxon>
        <taxon>Tracheophyta</taxon>
        <taxon>Spermatophyta</taxon>
        <taxon>Magnoliopsida</taxon>
        <taxon>eudicotyledons</taxon>
        <taxon>Gunneridae</taxon>
        <taxon>Pentapetalae</taxon>
        <taxon>rosids</taxon>
        <taxon>fabids</taxon>
        <taxon>Malpighiales</taxon>
        <taxon>Rhizophoraceae</taxon>
        <taxon>Rhizophora</taxon>
    </lineage>
</organism>
<proteinExistence type="predicted"/>
<reference evidence="1" key="1">
    <citation type="submission" date="2018-02" db="EMBL/GenBank/DDBJ databases">
        <title>Rhizophora mucronata_Transcriptome.</title>
        <authorList>
            <person name="Meera S.P."/>
            <person name="Sreeshan A."/>
            <person name="Augustine A."/>
        </authorList>
    </citation>
    <scope>NUCLEOTIDE SEQUENCE</scope>
    <source>
        <tissue evidence="1">Leaf</tissue>
    </source>
</reference>
<name>A0A2P2PD76_RHIMU</name>
<accession>A0A2P2PD76</accession>
<protein>
    <submittedName>
        <fullName evidence="1">Uncharacterized protein</fullName>
    </submittedName>
</protein>